<dbReference type="InterPro" id="IPR011990">
    <property type="entry name" value="TPR-like_helical_dom_sf"/>
</dbReference>
<dbReference type="InterPro" id="IPR027417">
    <property type="entry name" value="P-loop_NTPase"/>
</dbReference>
<reference evidence="5 6" key="1">
    <citation type="submission" date="2018-03" db="EMBL/GenBank/DDBJ databases">
        <authorList>
            <person name="Keele B.F."/>
        </authorList>
    </citation>
    <scope>NUCLEOTIDE SEQUENCE [LARGE SCALE GENOMIC DNA]</scope>
    <source>
        <strain evidence="5 6">IB-3</strain>
    </source>
</reference>
<proteinExistence type="predicted"/>
<keyword evidence="3" id="KW-0802">TPR repeat</keyword>
<dbReference type="CDD" id="cd06170">
    <property type="entry name" value="LuxR_C_like"/>
    <property type="match status" value="1"/>
</dbReference>
<sequence>MSTLADTMDPVSTTRSTDLVGRDAELAALIAQLGIGASGEARAVLLAGDAGVGKTRLLTELRDVAVAADWQVLAGHCLDLADGSLPYLPFSEILGRVLTERPEVAASVTERHPTLARLQPGRRLRATDDRDADQSLDRGNIFAAVHDLFETLAEDGPLLVVVEDAHWADQSTRDMLSFLFSRPFAGPVALVVSYRSDDLHRRHPLRPQVAEWARLRGVERVQVEPLSDGDVRELVYAMHQTETITEASVAEIVDRAGGNAFFVEELVGATWATGGQIPAELADVLLVRLDRLDDRTLEVVRVASVAGRHVSHELLAAVTGLGAVELEGAIRSAVESNVLEQARNASYAFRHALLGEAVYDDLLPGERARLHTAFVTALQSGTVAGTAAELALHARRAGDRVTAAMASIEAGNQAFAVGGPHEAAMQFLEAIELLAQLPEVPAGLDPHALVRRCAEAFIASGRVSKAVTVLRSHLASMPTDAAPVDRGQILTAIAAALMLTDTTEDPEAIAAEAVELLADAPPKMLARALGVHAQALGHWNEERARAVAMEGLALAERHSLTGIAVEISTTLISLDESPDHDRLRSAWRAAADRAREAGHVEAELRAVYFLGRFHHDRGDTDEAIDAYDEVVRRAEEVGLRWAPFPAEARWMKASVLADRGRLDEARALLDVSGLRPPMVYEWLYYAEQVYLDVLRARVKPTAFETLRVYWSRDGLIAIVAGSAELVRADQDGDAARAVEVYDRIVATVRPLWHEWFQARLRLAVLVVGIHASAAAQQSAAEREAGADVVRRMVGDAERVMDYYAEYDASRGPEFHAWVARLAAEDLRWRWLSQLDPPDAEELVVAWRAAEEAFVAYGNVHEVARVRARTAEVLRATGDAAGAREMADLARESAHALGALPLLAELTAQGSAAQPAARAEQEGVTLTPRESEILALVSQGRTNGEIGKQLFISTKTVSVHVSNILGKLAASSRTETAAIARRQGLIPA</sequence>
<dbReference type="EMBL" id="PYXZ01000008">
    <property type="protein sequence ID" value="PUA79820.1"/>
    <property type="molecule type" value="Genomic_DNA"/>
</dbReference>
<dbReference type="GO" id="GO:0004016">
    <property type="term" value="F:adenylate cyclase activity"/>
    <property type="evidence" value="ECO:0007669"/>
    <property type="project" value="TreeGrafter"/>
</dbReference>
<dbReference type="Proteomes" id="UP000244867">
    <property type="component" value="Unassembled WGS sequence"/>
</dbReference>
<dbReference type="PROSITE" id="PS50043">
    <property type="entry name" value="HTH_LUXR_2"/>
    <property type="match status" value="1"/>
</dbReference>
<evidence type="ECO:0000256" key="2">
    <source>
        <dbReference type="ARBA" id="ARBA00022840"/>
    </source>
</evidence>
<organism evidence="5 6">
    <name type="scientific">Nocardioides currus</name>
    <dbReference type="NCBI Taxonomy" id="2133958"/>
    <lineage>
        <taxon>Bacteria</taxon>
        <taxon>Bacillati</taxon>
        <taxon>Actinomycetota</taxon>
        <taxon>Actinomycetes</taxon>
        <taxon>Propionibacteriales</taxon>
        <taxon>Nocardioidaceae</taxon>
        <taxon>Nocardioides</taxon>
    </lineage>
</organism>
<dbReference type="InterPro" id="IPR000792">
    <property type="entry name" value="Tscrpt_reg_LuxR_C"/>
</dbReference>
<keyword evidence="1" id="KW-0547">Nucleotide-binding</keyword>
<dbReference type="Pfam" id="PF00196">
    <property type="entry name" value="GerE"/>
    <property type="match status" value="1"/>
</dbReference>
<keyword evidence="2" id="KW-0067">ATP-binding</keyword>
<dbReference type="Pfam" id="PF13176">
    <property type="entry name" value="TPR_7"/>
    <property type="match status" value="1"/>
</dbReference>
<dbReference type="Pfam" id="PF13191">
    <property type="entry name" value="AAA_16"/>
    <property type="match status" value="1"/>
</dbReference>
<evidence type="ECO:0000259" key="4">
    <source>
        <dbReference type="PROSITE" id="PS50043"/>
    </source>
</evidence>
<dbReference type="OrthoDB" id="5476461at2"/>
<evidence type="ECO:0000256" key="1">
    <source>
        <dbReference type="ARBA" id="ARBA00022741"/>
    </source>
</evidence>
<dbReference type="SMART" id="SM00421">
    <property type="entry name" value="HTH_LUXR"/>
    <property type="match status" value="1"/>
</dbReference>
<dbReference type="PANTHER" id="PTHR16305:SF35">
    <property type="entry name" value="TRANSCRIPTIONAL ACTIVATOR DOMAIN"/>
    <property type="match status" value="1"/>
</dbReference>
<evidence type="ECO:0000313" key="5">
    <source>
        <dbReference type="EMBL" id="PUA79820.1"/>
    </source>
</evidence>
<dbReference type="PANTHER" id="PTHR16305">
    <property type="entry name" value="TESTICULAR SOLUBLE ADENYLYL CYCLASE"/>
    <property type="match status" value="1"/>
</dbReference>
<dbReference type="GO" id="GO:0006355">
    <property type="term" value="P:regulation of DNA-templated transcription"/>
    <property type="evidence" value="ECO:0007669"/>
    <property type="project" value="InterPro"/>
</dbReference>
<protein>
    <submittedName>
        <fullName evidence="5">LuxR family transcriptional regulator</fullName>
    </submittedName>
</protein>
<comment type="caution">
    <text evidence="5">The sequence shown here is derived from an EMBL/GenBank/DDBJ whole genome shotgun (WGS) entry which is preliminary data.</text>
</comment>
<dbReference type="InterPro" id="IPR016032">
    <property type="entry name" value="Sig_transdc_resp-reg_C-effctor"/>
</dbReference>
<gene>
    <name evidence="5" type="ORF">C7S10_17280</name>
</gene>
<dbReference type="Gene3D" id="1.25.40.10">
    <property type="entry name" value="Tetratricopeptide repeat domain"/>
    <property type="match status" value="1"/>
</dbReference>
<dbReference type="GO" id="GO:0005737">
    <property type="term" value="C:cytoplasm"/>
    <property type="evidence" value="ECO:0007669"/>
    <property type="project" value="TreeGrafter"/>
</dbReference>
<dbReference type="SUPFAM" id="SSF52540">
    <property type="entry name" value="P-loop containing nucleoside triphosphate hydrolases"/>
    <property type="match status" value="1"/>
</dbReference>
<dbReference type="InterPro" id="IPR041664">
    <property type="entry name" value="AAA_16"/>
</dbReference>
<dbReference type="InterPro" id="IPR019734">
    <property type="entry name" value="TPR_rpt"/>
</dbReference>
<evidence type="ECO:0000256" key="3">
    <source>
        <dbReference type="PROSITE-ProRule" id="PRU00339"/>
    </source>
</evidence>
<dbReference type="SUPFAM" id="SSF48452">
    <property type="entry name" value="TPR-like"/>
    <property type="match status" value="1"/>
</dbReference>
<feature type="repeat" description="TPR" evidence="3">
    <location>
        <begin position="604"/>
        <end position="637"/>
    </location>
</feature>
<keyword evidence="6" id="KW-1185">Reference proteome</keyword>
<accession>A0A2R7YTV1</accession>
<dbReference type="SUPFAM" id="SSF46894">
    <property type="entry name" value="C-terminal effector domain of the bipartite response regulators"/>
    <property type="match status" value="1"/>
</dbReference>
<dbReference type="InterPro" id="IPR036388">
    <property type="entry name" value="WH-like_DNA-bd_sf"/>
</dbReference>
<dbReference type="PROSITE" id="PS00622">
    <property type="entry name" value="HTH_LUXR_1"/>
    <property type="match status" value="1"/>
</dbReference>
<dbReference type="Gene3D" id="1.10.10.10">
    <property type="entry name" value="Winged helix-like DNA-binding domain superfamily/Winged helix DNA-binding domain"/>
    <property type="match status" value="1"/>
</dbReference>
<dbReference type="AlphaFoldDB" id="A0A2R7YTV1"/>
<feature type="domain" description="HTH luxR-type" evidence="4">
    <location>
        <begin position="918"/>
        <end position="983"/>
    </location>
</feature>
<evidence type="ECO:0000313" key="6">
    <source>
        <dbReference type="Proteomes" id="UP000244867"/>
    </source>
</evidence>
<dbReference type="GO" id="GO:0003677">
    <property type="term" value="F:DNA binding"/>
    <property type="evidence" value="ECO:0007669"/>
    <property type="project" value="InterPro"/>
</dbReference>
<dbReference type="GO" id="GO:0005524">
    <property type="term" value="F:ATP binding"/>
    <property type="evidence" value="ECO:0007669"/>
    <property type="project" value="UniProtKB-KW"/>
</dbReference>
<dbReference type="PRINTS" id="PR00038">
    <property type="entry name" value="HTHLUXR"/>
</dbReference>
<dbReference type="PROSITE" id="PS50005">
    <property type="entry name" value="TPR"/>
    <property type="match status" value="1"/>
</dbReference>
<name>A0A2R7YTV1_9ACTN</name>